<sequence length="163" mass="18321">MDDQIKQESKQQQQQQSETTTSSTTQYSIGDLNVNFLSQIYEIMRCLEKETQENSVTKTVGNKQTSVSSSAAVSVATTQPTLSTSEYVGKMNRLRETFEQFRQQIPLVPGSNVTKDEQLQTLGSLRQQLIMKKDLLLKYKKSTIVDHIPSQIQSTSGNSIIKP</sequence>
<comment type="subunit">
    <text evidence="8">Component of the Mediator complex.</text>
</comment>
<dbReference type="InterPro" id="IPR011425">
    <property type="entry name" value="Med9"/>
</dbReference>
<comment type="subcellular location">
    <subcellularLocation>
        <location evidence="1 8">Nucleus</location>
    </subcellularLocation>
</comment>
<evidence type="ECO:0000256" key="3">
    <source>
        <dbReference type="ARBA" id="ARBA00023015"/>
    </source>
</evidence>
<evidence type="ECO:0000313" key="10">
    <source>
        <dbReference type="EMBL" id="KAH7644287.1"/>
    </source>
</evidence>
<dbReference type="EMBL" id="SDOV01000002">
    <property type="protein sequence ID" value="KAH7644287.1"/>
    <property type="molecule type" value="Genomic_DNA"/>
</dbReference>
<dbReference type="Pfam" id="PF07544">
    <property type="entry name" value="Med9"/>
    <property type="match status" value="1"/>
</dbReference>
<evidence type="ECO:0000256" key="4">
    <source>
        <dbReference type="ARBA" id="ARBA00023159"/>
    </source>
</evidence>
<accession>A0A9D4SJJ0</accession>
<organism evidence="10">
    <name type="scientific">Dermatophagoides farinae</name>
    <name type="common">American house dust mite</name>
    <dbReference type="NCBI Taxonomy" id="6954"/>
    <lineage>
        <taxon>Eukaryota</taxon>
        <taxon>Metazoa</taxon>
        <taxon>Ecdysozoa</taxon>
        <taxon>Arthropoda</taxon>
        <taxon>Chelicerata</taxon>
        <taxon>Arachnida</taxon>
        <taxon>Acari</taxon>
        <taxon>Acariformes</taxon>
        <taxon>Sarcoptiformes</taxon>
        <taxon>Astigmata</taxon>
        <taxon>Psoroptidia</taxon>
        <taxon>Analgoidea</taxon>
        <taxon>Pyroglyphidae</taxon>
        <taxon>Dermatophagoidinae</taxon>
        <taxon>Dermatophagoides</taxon>
    </lineage>
</organism>
<evidence type="ECO:0000256" key="2">
    <source>
        <dbReference type="ARBA" id="ARBA00008089"/>
    </source>
</evidence>
<dbReference type="InterPro" id="IPR039242">
    <property type="entry name" value="MED9_metazoa"/>
</dbReference>
<dbReference type="GO" id="GO:0006357">
    <property type="term" value="P:regulation of transcription by RNA polymerase II"/>
    <property type="evidence" value="ECO:0007669"/>
    <property type="project" value="InterPro"/>
</dbReference>
<evidence type="ECO:0000256" key="7">
    <source>
        <dbReference type="ARBA" id="ARBA00025687"/>
    </source>
</evidence>
<reference evidence="10" key="1">
    <citation type="submission" date="2020-06" db="EMBL/GenBank/DDBJ databases">
        <authorList>
            <person name="Ji K."/>
            <person name="Li J."/>
        </authorList>
    </citation>
    <scope>NUCLEOTIDE SEQUENCE</scope>
    <source>
        <strain evidence="10">JKM2019</strain>
        <tissue evidence="10">Whole body</tissue>
    </source>
</reference>
<dbReference type="PANTHER" id="PTHR20844:SF0">
    <property type="entry name" value="MEDIATOR OF RNA POLYMERASE II TRANSCRIPTION SUBUNIT 9"/>
    <property type="match status" value="1"/>
</dbReference>
<feature type="compositionally biased region" description="Low complexity" evidence="9">
    <location>
        <begin position="10"/>
        <end position="25"/>
    </location>
</feature>
<name>A0A9D4SJJ0_DERFA</name>
<protein>
    <recommendedName>
        <fullName evidence="8">Mediator of RNA polymerase II transcription subunit 9</fullName>
    </recommendedName>
    <alternativeName>
        <fullName evidence="8">Mediator complex subunit 9</fullName>
    </alternativeName>
</protein>
<keyword evidence="5 8" id="KW-0804">Transcription</keyword>
<keyword evidence="6 8" id="KW-0539">Nucleus</keyword>
<gene>
    <name evidence="8" type="primary">MED9</name>
    <name evidence="10" type="ORF">HUG17_6649</name>
</gene>
<comment type="caution">
    <text evidence="10">The sequence shown here is derived from an EMBL/GenBank/DDBJ whole genome shotgun (WGS) entry which is preliminary data.</text>
</comment>
<evidence type="ECO:0000256" key="8">
    <source>
        <dbReference type="RuleBase" id="RU364145"/>
    </source>
</evidence>
<dbReference type="AlphaFoldDB" id="A0A9D4SJJ0"/>
<evidence type="ECO:0000256" key="5">
    <source>
        <dbReference type="ARBA" id="ARBA00023163"/>
    </source>
</evidence>
<evidence type="ECO:0000256" key="6">
    <source>
        <dbReference type="ARBA" id="ARBA00023242"/>
    </source>
</evidence>
<comment type="function">
    <text evidence="7 8">Component of the Mediator complex, a coactivator involved in the regulated transcription of nearly all RNA polymerase II-dependent genes. Mediator functions as a bridge to convey information from gene-specific regulatory proteins to the basal RNA polymerase II transcription machinery. Mediator is recruited to promoters by direct interactions with regulatory proteins and serves as a scaffold for the assembly of a functional preinitiation complex with RNA polymerase II and the general transcription factors.</text>
</comment>
<reference evidence="10" key="2">
    <citation type="journal article" date="2021" name="World Allergy Organ. J.">
        <title>Chromosome-level assembly of Dermatophagoides farinae genome and transcriptome reveals two novel allergens Der f 37 and Der f 39.</title>
        <authorList>
            <person name="Chen J."/>
            <person name="Cai Z."/>
            <person name="Fan D."/>
            <person name="Hu J."/>
            <person name="Hou Y."/>
            <person name="He Y."/>
            <person name="Zhang Z."/>
            <person name="Zhao Z."/>
            <person name="Gao P."/>
            <person name="Hu W."/>
            <person name="Sun J."/>
            <person name="Li J."/>
            <person name="Ji K."/>
        </authorList>
    </citation>
    <scope>NUCLEOTIDE SEQUENCE</scope>
    <source>
        <strain evidence="10">JKM2019</strain>
    </source>
</reference>
<evidence type="ECO:0000256" key="9">
    <source>
        <dbReference type="SAM" id="MobiDB-lite"/>
    </source>
</evidence>
<comment type="similarity">
    <text evidence="2 8">Belongs to the Mediator complex subunit 9 family.</text>
</comment>
<dbReference type="GO" id="GO:0003712">
    <property type="term" value="F:transcription coregulator activity"/>
    <property type="evidence" value="ECO:0007669"/>
    <property type="project" value="InterPro"/>
</dbReference>
<evidence type="ECO:0000256" key="1">
    <source>
        <dbReference type="ARBA" id="ARBA00004123"/>
    </source>
</evidence>
<keyword evidence="4 8" id="KW-0010">Activator</keyword>
<dbReference type="Proteomes" id="UP000828236">
    <property type="component" value="Unassembled WGS sequence"/>
</dbReference>
<keyword evidence="3 8" id="KW-0805">Transcription regulation</keyword>
<feature type="region of interest" description="Disordered" evidence="9">
    <location>
        <begin position="1"/>
        <end position="25"/>
    </location>
</feature>
<dbReference type="PANTHER" id="PTHR20844">
    <property type="entry name" value="MEDIATOR OF RNA POLYMERASE II TRANSCRIPTION, SUBUNIT 9"/>
    <property type="match status" value="1"/>
</dbReference>
<dbReference type="GO" id="GO:0016592">
    <property type="term" value="C:mediator complex"/>
    <property type="evidence" value="ECO:0007669"/>
    <property type="project" value="InterPro"/>
</dbReference>
<proteinExistence type="inferred from homology"/>